<evidence type="ECO:0000313" key="3">
    <source>
        <dbReference type="Proteomes" id="UP000229098"/>
    </source>
</evidence>
<dbReference type="AlphaFoldDB" id="A0A2M8KXD7"/>
<keyword evidence="1" id="KW-0472">Membrane</keyword>
<accession>A0A2M8KXD7</accession>
<evidence type="ECO:0000313" key="2">
    <source>
        <dbReference type="EMBL" id="PJE64590.1"/>
    </source>
</evidence>
<reference evidence="3" key="1">
    <citation type="submission" date="2017-09" db="EMBL/GenBank/DDBJ databases">
        <title>Depth-based differentiation of microbial function through sediment-hosted aquifers and enrichment of novel symbionts in the deep terrestrial subsurface.</title>
        <authorList>
            <person name="Probst A.J."/>
            <person name="Ladd B."/>
            <person name="Jarett J.K."/>
            <person name="Geller-Mcgrath D.E."/>
            <person name="Sieber C.M.K."/>
            <person name="Emerson J.B."/>
            <person name="Anantharaman K."/>
            <person name="Thomas B.C."/>
            <person name="Malmstrom R."/>
            <person name="Stieglmeier M."/>
            <person name="Klingl A."/>
            <person name="Woyke T."/>
            <person name="Ryan C.M."/>
            <person name="Banfield J.F."/>
        </authorList>
    </citation>
    <scope>NUCLEOTIDE SEQUENCE [LARGE SCALE GENOMIC DNA]</scope>
</reference>
<gene>
    <name evidence="2" type="ORF">COU90_02000</name>
</gene>
<dbReference type="EMBL" id="PFEF01000005">
    <property type="protein sequence ID" value="PJE64590.1"/>
    <property type="molecule type" value="Genomic_DNA"/>
</dbReference>
<sequence length="82" mass="8983">MIFLLISSMVIIPLSAAAYLDPGTGSYIFQLLLATVLGGMFAVKIFWRRIMVFFSGLFGKKKEEGVSLVDNNTHHEGESEGA</sequence>
<name>A0A2M8KXD7_9BACT</name>
<organism evidence="2 3">
    <name type="scientific">Candidatus Ryanbacteria bacterium CG10_big_fil_rev_8_21_14_0_10_43_42</name>
    <dbReference type="NCBI Taxonomy" id="1974864"/>
    <lineage>
        <taxon>Bacteria</taxon>
        <taxon>Candidatus Ryaniibacteriota</taxon>
    </lineage>
</organism>
<keyword evidence="1" id="KW-1133">Transmembrane helix</keyword>
<dbReference type="Proteomes" id="UP000229098">
    <property type="component" value="Unassembled WGS sequence"/>
</dbReference>
<evidence type="ECO:0000256" key="1">
    <source>
        <dbReference type="SAM" id="Phobius"/>
    </source>
</evidence>
<feature type="transmembrane region" description="Helical" evidence="1">
    <location>
        <begin position="27"/>
        <end position="47"/>
    </location>
</feature>
<keyword evidence="1" id="KW-0812">Transmembrane</keyword>
<comment type="caution">
    <text evidence="2">The sequence shown here is derived from an EMBL/GenBank/DDBJ whole genome shotgun (WGS) entry which is preliminary data.</text>
</comment>
<proteinExistence type="predicted"/>
<protein>
    <submittedName>
        <fullName evidence="2">Uncharacterized protein</fullName>
    </submittedName>
</protein>